<keyword evidence="2" id="KW-0813">Transport</keyword>
<comment type="similarity">
    <text evidence="1">Belongs to the bacterial solute-binding protein 3 family.</text>
</comment>
<feature type="domain" description="Ionotropic glutamate receptor C-terminal" evidence="6">
    <location>
        <begin position="48"/>
        <end position="280"/>
    </location>
</feature>
<dbReference type="InterPro" id="IPR051455">
    <property type="entry name" value="Bact_solute-bind_prot3"/>
</dbReference>
<dbReference type="AlphaFoldDB" id="A0A1G5YG66"/>
<dbReference type="PANTHER" id="PTHR30085">
    <property type="entry name" value="AMINO ACID ABC TRANSPORTER PERMEASE"/>
    <property type="match status" value="1"/>
</dbReference>
<dbReference type="CDD" id="cd13688">
    <property type="entry name" value="PBP2_GltI_DEBP"/>
    <property type="match status" value="1"/>
</dbReference>
<reference evidence="7 8" key="1">
    <citation type="submission" date="2016-10" db="EMBL/GenBank/DDBJ databases">
        <authorList>
            <person name="de Groot N.N."/>
        </authorList>
    </citation>
    <scope>NUCLEOTIDE SEQUENCE [LARGE SCALE GENOMIC DNA]</scope>
    <source>
        <strain evidence="7 8">CGMCC 1.12097</strain>
    </source>
</reference>
<feature type="signal peptide" evidence="4">
    <location>
        <begin position="1"/>
        <end position="33"/>
    </location>
</feature>
<sequence>MKIYAAGSLNSRLAAVCLTATLALLSASAVASAEELYGTLKKINDSSTIAVGHRESSIPFSYYDESKRPVGYAIDLCKKIIEEVKKTLNKPDLEVKYILVSAKTRIPMVVDKSIDMECGSTTNTLAREQQVDFSATYFTTGTRVLTRKSVGAKEIEDFQGKAVGLVGGSTNERAVNALIDAGKLKNVRIVVVKDYAEGMAALEASGIDAFVTDDVVLYGLLSKSNIKNDLEVVGRSLTYDPYGVMFRRDDSAFRLVVNKALADVFRSGEIEAIYAKWFDPIGVPLSPLMKAGFQLQAVPE</sequence>
<evidence type="ECO:0000256" key="1">
    <source>
        <dbReference type="ARBA" id="ARBA00010333"/>
    </source>
</evidence>
<dbReference type="SMART" id="SM00079">
    <property type="entry name" value="PBPe"/>
    <property type="match status" value="1"/>
</dbReference>
<evidence type="ECO:0000259" key="5">
    <source>
        <dbReference type="SMART" id="SM00062"/>
    </source>
</evidence>
<evidence type="ECO:0000259" key="6">
    <source>
        <dbReference type="SMART" id="SM00079"/>
    </source>
</evidence>
<dbReference type="InterPro" id="IPR001638">
    <property type="entry name" value="Solute-binding_3/MltF_N"/>
</dbReference>
<evidence type="ECO:0000313" key="7">
    <source>
        <dbReference type="EMBL" id="SDA81688.1"/>
    </source>
</evidence>
<dbReference type="GO" id="GO:0030288">
    <property type="term" value="C:outer membrane-bounded periplasmic space"/>
    <property type="evidence" value="ECO:0007669"/>
    <property type="project" value="TreeGrafter"/>
</dbReference>
<dbReference type="RefSeq" id="WP_091579486.1">
    <property type="nucleotide sequence ID" value="NZ_FMXM01000009.1"/>
</dbReference>
<dbReference type="Proteomes" id="UP000198588">
    <property type="component" value="Unassembled WGS sequence"/>
</dbReference>
<dbReference type="GO" id="GO:0015276">
    <property type="term" value="F:ligand-gated monoatomic ion channel activity"/>
    <property type="evidence" value="ECO:0007669"/>
    <property type="project" value="InterPro"/>
</dbReference>
<name>A0A1G5YG66_9HYPH</name>
<evidence type="ECO:0000256" key="4">
    <source>
        <dbReference type="SAM" id="SignalP"/>
    </source>
</evidence>
<evidence type="ECO:0000256" key="2">
    <source>
        <dbReference type="ARBA" id="ARBA00022448"/>
    </source>
</evidence>
<dbReference type="SUPFAM" id="SSF53850">
    <property type="entry name" value="Periplasmic binding protein-like II"/>
    <property type="match status" value="1"/>
</dbReference>
<protein>
    <submittedName>
        <fullName evidence="7">Amino acid ABC transporter substrate-binding protein, PAAT family</fullName>
    </submittedName>
</protein>
<dbReference type="PANTHER" id="PTHR30085:SF2">
    <property type="entry name" value="GLUTAMATE_ASPARTATE IMPORT SOLUTE-BINDING PROTEIN"/>
    <property type="match status" value="1"/>
</dbReference>
<dbReference type="Pfam" id="PF00497">
    <property type="entry name" value="SBP_bac_3"/>
    <property type="match status" value="1"/>
</dbReference>
<gene>
    <name evidence="7" type="ORF">SAMN02927914_03300</name>
</gene>
<organism evidence="7 8">
    <name type="scientific">Mesorhizobium qingshengii</name>
    <dbReference type="NCBI Taxonomy" id="1165689"/>
    <lineage>
        <taxon>Bacteria</taxon>
        <taxon>Pseudomonadati</taxon>
        <taxon>Pseudomonadota</taxon>
        <taxon>Alphaproteobacteria</taxon>
        <taxon>Hyphomicrobiales</taxon>
        <taxon>Phyllobacteriaceae</taxon>
        <taxon>Mesorhizobium</taxon>
    </lineage>
</organism>
<evidence type="ECO:0000256" key="3">
    <source>
        <dbReference type="ARBA" id="ARBA00022729"/>
    </source>
</evidence>
<feature type="domain" description="Solute-binding protein family 3/N-terminal" evidence="5">
    <location>
        <begin position="48"/>
        <end position="281"/>
    </location>
</feature>
<dbReference type="InterPro" id="IPR001320">
    <property type="entry name" value="Iontro_rcpt_C"/>
</dbReference>
<dbReference type="SMART" id="SM00062">
    <property type="entry name" value="PBPb"/>
    <property type="match status" value="1"/>
</dbReference>
<dbReference type="GO" id="GO:0016020">
    <property type="term" value="C:membrane"/>
    <property type="evidence" value="ECO:0007669"/>
    <property type="project" value="InterPro"/>
</dbReference>
<keyword evidence="3 4" id="KW-0732">Signal</keyword>
<dbReference type="GO" id="GO:0006865">
    <property type="term" value="P:amino acid transport"/>
    <property type="evidence" value="ECO:0007669"/>
    <property type="project" value="TreeGrafter"/>
</dbReference>
<dbReference type="OrthoDB" id="9814231at2"/>
<dbReference type="STRING" id="1165689.SAMN02927914_03300"/>
<feature type="chain" id="PRO_5011539930" evidence="4">
    <location>
        <begin position="34"/>
        <end position="300"/>
    </location>
</feature>
<evidence type="ECO:0000313" key="8">
    <source>
        <dbReference type="Proteomes" id="UP000198588"/>
    </source>
</evidence>
<accession>A0A1G5YG66</accession>
<dbReference type="Gene3D" id="3.40.190.10">
    <property type="entry name" value="Periplasmic binding protein-like II"/>
    <property type="match status" value="2"/>
</dbReference>
<dbReference type="EMBL" id="FMXM01000009">
    <property type="protein sequence ID" value="SDA81688.1"/>
    <property type="molecule type" value="Genomic_DNA"/>
</dbReference>
<proteinExistence type="inferred from homology"/>
<dbReference type="GO" id="GO:0005576">
    <property type="term" value="C:extracellular region"/>
    <property type="evidence" value="ECO:0007669"/>
    <property type="project" value="TreeGrafter"/>
</dbReference>